<name>A0A7M7KKV1_VARDE</name>
<dbReference type="GO" id="GO:0006612">
    <property type="term" value="P:protein targeting to membrane"/>
    <property type="evidence" value="ECO:0007669"/>
    <property type="project" value="TreeGrafter"/>
</dbReference>
<dbReference type="GO" id="GO:0008270">
    <property type="term" value="F:zinc ion binding"/>
    <property type="evidence" value="ECO:0007669"/>
    <property type="project" value="UniProtKB-KW"/>
</dbReference>
<dbReference type="GeneID" id="111252918"/>
<dbReference type="AlphaFoldDB" id="A0A7M7KKV1"/>
<keyword evidence="6" id="KW-1133">Transmembrane helix</keyword>
<keyword evidence="4" id="KW-0863">Zinc-finger</keyword>
<keyword evidence="3" id="KW-0479">Metal-binding</keyword>
<evidence type="ECO:0000256" key="7">
    <source>
        <dbReference type="ARBA" id="ARBA00023136"/>
    </source>
</evidence>
<dbReference type="OrthoDB" id="8121437at2759"/>
<evidence type="ECO:0000313" key="10">
    <source>
        <dbReference type="Proteomes" id="UP000594260"/>
    </source>
</evidence>
<dbReference type="Pfam" id="PF13695">
    <property type="entry name" value="Zn_ribbon_3CxxC"/>
    <property type="match status" value="1"/>
</dbReference>
<dbReference type="GO" id="GO:0016020">
    <property type="term" value="C:membrane"/>
    <property type="evidence" value="ECO:0007669"/>
    <property type="project" value="UniProtKB-SubCell"/>
</dbReference>
<protein>
    <recommendedName>
        <fullName evidence="8">3CxxC-type domain-containing protein</fullName>
    </recommendedName>
</protein>
<dbReference type="GO" id="GO:0031849">
    <property type="term" value="F:olfactory receptor binding"/>
    <property type="evidence" value="ECO:0007669"/>
    <property type="project" value="TreeGrafter"/>
</dbReference>
<dbReference type="EnsemblMetazoa" id="XM_022811574">
    <property type="protein sequence ID" value="XP_022667309"/>
    <property type="gene ID" value="LOC111252918"/>
</dbReference>
<dbReference type="InterPro" id="IPR026096">
    <property type="entry name" value="R-trans_p"/>
</dbReference>
<feature type="domain" description="3CxxC-type" evidence="8">
    <location>
        <begin position="114"/>
        <end position="225"/>
    </location>
</feature>
<dbReference type="SMART" id="SM01328">
    <property type="entry name" value="zf-3CxxC"/>
    <property type="match status" value="1"/>
</dbReference>
<dbReference type="OMA" id="LMREVKP"/>
<dbReference type="GO" id="GO:0051205">
    <property type="term" value="P:protein insertion into membrane"/>
    <property type="evidence" value="ECO:0007669"/>
    <property type="project" value="TreeGrafter"/>
</dbReference>
<accession>A0A7M7KKV1</accession>
<comment type="subcellular location">
    <subcellularLocation>
        <location evidence="1">Membrane</location>
        <topology evidence="1">Single-pass membrane protein</topology>
    </subcellularLocation>
</comment>
<dbReference type="RefSeq" id="XP_022667309.1">
    <property type="nucleotide sequence ID" value="XM_022811574.1"/>
</dbReference>
<evidence type="ECO:0000256" key="6">
    <source>
        <dbReference type="ARBA" id="ARBA00022989"/>
    </source>
</evidence>
<evidence type="ECO:0000256" key="3">
    <source>
        <dbReference type="ARBA" id="ARBA00022723"/>
    </source>
</evidence>
<keyword evidence="7" id="KW-0472">Membrane</keyword>
<dbReference type="Proteomes" id="UP000594260">
    <property type="component" value="Unplaced"/>
</dbReference>
<reference evidence="9" key="1">
    <citation type="submission" date="2021-01" db="UniProtKB">
        <authorList>
            <consortium name="EnsemblMetazoa"/>
        </authorList>
    </citation>
    <scope>IDENTIFICATION</scope>
</reference>
<dbReference type="InParanoid" id="A0A7M7KKV1"/>
<dbReference type="PANTHER" id="PTHR14402:SF10">
    <property type="entry name" value="3CXXC-TYPE DOMAIN-CONTAINING PROTEIN"/>
    <property type="match status" value="1"/>
</dbReference>
<dbReference type="KEGG" id="vde:111252918"/>
<dbReference type="PANTHER" id="PTHR14402">
    <property type="entry name" value="RECEPTOR TRANSPORTING PROTEIN"/>
    <property type="match status" value="1"/>
</dbReference>
<proteinExistence type="predicted"/>
<evidence type="ECO:0000256" key="2">
    <source>
        <dbReference type="ARBA" id="ARBA00022692"/>
    </source>
</evidence>
<evidence type="ECO:0000259" key="8">
    <source>
        <dbReference type="SMART" id="SM01328"/>
    </source>
</evidence>
<evidence type="ECO:0000256" key="4">
    <source>
        <dbReference type="ARBA" id="ARBA00022771"/>
    </source>
</evidence>
<keyword evidence="2" id="KW-0812">Transmembrane</keyword>
<keyword evidence="5" id="KW-0862">Zinc</keyword>
<evidence type="ECO:0000256" key="1">
    <source>
        <dbReference type="ARBA" id="ARBA00004167"/>
    </source>
</evidence>
<organism evidence="9 10">
    <name type="scientific">Varroa destructor</name>
    <name type="common">Honeybee mite</name>
    <dbReference type="NCBI Taxonomy" id="109461"/>
    <lineage>
        <taxon>Eukaryota</taxon>
        <taxon>Metazoa</taxon>
        <taxon>Ecdysozoa</taxon>
        <taxon>Arthropoda</taxon>
        <taxon>Chelicerata</taxon>
        <taxon>Arachnida</taxon>
        <taxon>Acari</taxon>
        <taxon>Parasitiformes</taxon>
        <taxon>Mesostigmata</taxon>
        <taxon>Gamasina</taxon>
        <taxon>Dermanyssoidea</taxon>
        <taxon>Varroidae</taxon>
        <taxon>Varroa</taxon>
    </lineage>
</organism>
<sequence length="241" mass="26235">MSGIFPLGSNAVVPAPCARTFCSECSSLGMPSPVSCSGGSLGPTPTFGLLGLPSSVIPPGLAFAHVVPWKQAYGMEQVWLGEFGQLFSSYLPHRWSLVPVSGTPLGSWNQFVDSAKVRFCCEECGHGWTSMKGRVAFWFAQAAGTAGAGVVAFRLYGQQCERCKSGRFQDAMWYPEEVVKVLMNLYNRVGQTYYGFFEPPIQKARRTGKPRTPHNVQLCQACHDGVCTNEHKTSPQAKLLS</sequence>
<evidence type="ECO:0000256" key="5">
    <source>
        <dbReference type="ARBA" id="ARBA00022833"/>
    </source>
</evidence>
<evidence type="ECO:0000313" key="9">
    <source>
        <dbReference type="EnsemblMetazoa" id="XP_022667309"/>
    </source>
</evidence>
<dbReference type="InterPro" id="IPR027377">
    <property type="entry name" value="ZAR1/RTP1-5-like_Znf-3CxxC"/>
</dbReference>
<keyword evidence="10" id="KW-1185">Reference proteome</keyword>